<dbReference type="Pfam" id="PF09980">
    <property type="entry name" value="DUF2214"/>
    <property type="match status" value="1"/>
</dbReference>
<organism evidence="2 3">
    <name type="scientific">Alcanivorax profundi</name>
    <dbReference type="NCBI Taxonomy" id="2338368"/>
    <lineage>
        <taxon>Bacteria</taxon>
        <taxon>Pseudomonadati</taxon>
        <taxon>Pseudomonadota</taxon>
        <taxon>Gammaproteobacteria</taxon>
        <taxon>Oceanospirillales</taxon>
        <taxon>Alcanivoracaceae</taxon>
        <taxon>Alcanivorax</taxon>
    </lineage>
</organism>
<dbReference type="AlphaFoldDB" id="A0A418XWG5"/>
<name>A0A418XWG5_9GAMM</name>
<dbReference type="RefSeq" id="WP_022986809.1">
    <property type="nucleotide sequence ID" value="NZ_CAXGPP010000073.1"/>
</dbReference>
<proteinExistence type="predicted"/>
<accession>A0A418XWG5</accession>
<keyword evidence="1" id="KW-1133">Transmembrane helix</keyword>
<feature type="transmembrane region" description="Helical" evidence="1">
    <location>
        <begin position="77"/>
        <end position="95"/>
    </location>
</feature>
<keyword evidence="1" id="KW-0472">Membrane</keyword>
<comment type="caution">
    <text evidence="2">The sequence shown here is derived from an EMBL/GenBank/DDBJ whole genome shotgun (WGS) entry which is preliminary data.</text>
</comment>
<dbReference type="EMBL" id="QYYA01000003">
    <property type="protein sequence ID" value="RJG17163.1"/>
    <property type="molecule type" value="Genomic_DNA"/>
</dbReference>
<dbReference type="OrthoDB" id="826511at2"/>
<feature type="transmembrane region" description="Helical" evidence="1">
    <location>
        <begin position="126"/>
        <end position="145"/>
    </location>
</feature>
<feature type="transmembrane region" description="Helical" evidence="1">
    <location>
        <begin position="6"/>
        <end position="29"/>
    </location>
</feature>
<dbReference type="Proteomes" id="UP000283734">
    <property type="component" value="Unassembled WGS sequence"/>
</dbReference>
<dbReference type="InterPro" id="IPR018706">
    <property type="entry name" value="DUF2214_membrane"/>
</dbReference>
<reference evidence="2 3" key="1">
    <citation type="submission" date="2018-09" db="EMBL/GenBank/DDBJ databases">
        <title>Alcanivorax profundi sp. nov., isolated from 1000 m-depth seawater of the Mariana Trench.</title>
        <authorList>
            <person name="Liu J."/>
        </authorList>
    </citation>
    <scope>NUCLEOTIDE SEQUENCE [LARGE SCALE GENOMIC DNA]</scope>
    <source>
        <strain evidence="2 3">MTEO17</strain>
    </source>
</reference>
<protein>
    <submittedName>
        <fullName evidence="2">DUF2214 family protein</fullName>
    </submittedName>
</protein>
<keyword evidence="1" id="KW-0812">Transmembrane</keyword>
<gene>
    <name evidence="2" type="ORF">D4A39_10520</name>
</gene>
<evidence type="ECO:0000256" key="1">
    <source>
        <dbReference type="SAM" id="Phobius"/>
    </source>
</evidence>
<sequence length="152" mass="17134">MFWSVLWASVHYLSILMLFGCLYGELLLWRTGINERNVRTLLWLDIGYGLSALFVLISGLARAGWTEKGLDFYMANPWFHGKVTVFVLIALLSLYPTKVFMGWRKQVKAGHVPEIDPRLQKNLRGVLVAEIHLVTLMPILGALMARGVGMGS</sequence>
<keyword evidence="3" id="KW-1185">Reference proteome</keyword>
<evidence type="ECO:0000313" key="2">
    <source>
        <dbReference type="EMBL" id="RJG17163.1"/>
    </source>
</evidence>
<feature type="transmembrane region" description="Helical" evidence="1">
    <location>
        <begin position="41"/>
        <end position="65"/>
    </location>
</feature>
<evidence type="ECO:0000313" key="3">
    <source>
        <dbReference type="Proteomes" id="UP000283734"/>
    </source>
</evidence>